<evidence type="ECO:0000313" key="2">
    <source>
        <dbReference type="EMBL" id="CAA9297527.1"/>
    </source>
</evidence>
<sequence length="28" mass="3040">HAEAPDHRQRDGSDEPGVVPDARGSDRL</sequence>
<evidence type="ECO:0000256" key="1">
    <source>
        <dbReference type="SAM" id="MobiDB-lite"/>
    </source>
</evidence>
<protein>
    <submittedName>
        <fullName evidence="2">Uncharacterized protein</fullName>
    </submittedName>
</protein>
<accession>A0A6J4K815</accession>
<feature type="non-terminal residue" evidence="2">
    <location>
        <position position="1"/>
    </location>
</feature>
<proteinExistence type="predicted"/>
<feature type="compositionally biased region" description="Basic and acidic residues" evidence="1">
    <location>
        <begin position="1"/>
        <end position="13"/>
    </location>
</feature>
<gene>
    <name evidence="2" type="ORF">AVDCRST_MAG89-228</name>
</gene>
<dbReference type="EMBL" id="CADCTV010000050">
    <property type="protein sequence ID" value="CAA9297527.1"/>
    <property type="molecule type" value="Genomic_DNA"/>
</dbReference>
<dbReference type="AlphaFoldDB" id="A0A6J4K815"/>
<feature type="non-terminal residue" evidence="2">
    <location>
        <position position="28"/>
    </location>
</feature>
<feature type="region of interest" description="Disordered" evidence="1">
    <location>
        <begin position="1"/>
        <end position="28"/>
    </location>
</feature>
<reference evidence="2" key="1">
    <citation type="submission" date="2020-02" db="EMBL/GenBank/DDBJ databases">
        <authorList>
            <person name="Meier V. D."/>
        </authorList>
    </citation>
    <scope>NUCLEOTIDE SEQUENCE</scope>
    <source>
        <strain evidence="2">AVDCRST_MAG89</strain>
    </source>
</reference>
<name>A0A6J4K815_9BACT</name>
<organism evidence="2">
    <name type="scientific">uncultured Gemmatimonadota bacterium</name>
    <dbReference type="NCBI Taxonomy" id="203437"/>
    <lineage>
        <taxon>Bacteria</taxon>
        <taxon>Pseudomonadati</taxon>
        <taxon>Gemmatimonadota</taxon>
        <taxon>environmental samples</taxon>
    </lineage>
</organism>